<dbReference type="AlphaFoldDB" id="A0A7S0C9F8"/>
<gene>
    <name evidence="3" type="ORF">PINE0816_LOCUS11420</name>
</gene>
<accession>A0A7S0C9F8</accession>
<evidence type="ECO:0000256" key="2">
    <source>
        <dbReference type="SAM" id="Phobius"/>
    </source>
</evidence>
<protein>
    <submittedName>
        <fullName evidence="3">Uncharacterized protein</fullName>
    </submittedName>
</protein>
<proteinExistence type="predicted"/>
<name>A0A7S0C9F8_9STRA</name>
<sequence>MRYALFDWKIIIFMNERKESDTSAEKWKKNNKKKTIQKSTSVDDDRKPYIHAKVKDIVVNAEADAVVNPSDDDSEFEDKKSPIRLKSKLRGSLTTSENVEEKHLEVSEALRDSKIALEKKRRGEVQYVKRQQHDANDGDALPDVSSIQEPCTVSDAFSVASRFPEKKRNQTPALIGEPLGKKSKVDDNEQSGEDEDLSSSENSSRHELQSSFKWIALVGTVAILGLLVLKSMKRK</sequence>
<feature type="compositionally biased region" description="Acidic residues" evidence="1">
    <location>
        <begin position="188"/>
        <end position="198"/>
    </location>
</feature>
<keyword evidence="2" id="KW-1133">Transmembrane helix</keyword>
<feature type="region of interest" description="Disordered" evidence="1">
    <location>
        <begin position="18"/>
        <end position="45"/>
    </location>
</feature>
<keyword evidence="2" id="KW-0812">Transmembrane</keyword>
<reference evidence="3" key="1">
    <citation type="submission" date="2021-01" db="EMBL/GenBank/DDBJ databases">
        <authorList>
            <person name="Corre E."/>
            <person name="Pelletier E."/>
            <person name="Niang G."/>
            <person name="Scheremetjew M."/>
            <person name="Finn R."/>
            <person name="Kale V."/>
            <person name="Holt S."/>
            <person name="Cochrane G."/>
            <person name="Meng A."/>
            <person name="Brown T."/>
            <person name="Cohen L."/>
        </authorList>
    </citation>
    <scope>NUCLEOTIDE SEQUENCE</scope>
    <source>
        <strain evidence="3">CCAP1064/1</strain>
    </source>
</reference>
<organism evidence="3">
    <name type="scientific">Proboscia inermis</name>
    <dbReference type="NCBI Taxonomy" id="420281"/>
    <lineage>
        <taxon>Eukaryota</taxon>
        <taxon>Sar</taxon>
        <taxon>Stramenopiles</taxon>
        <taxon>Ochrophyta</taxon>
        <taxon>Bacillariophyta</taxon>
        <taxon>Coscinodiscophyceae</taxon>
        <taxon>Rhizosoleniophycidae</taxon>
        <taxon>Rhizosoleniales</taxon>
        <taxon>Rhizosoleniaceae</taxon>
        <taxon>Proboscia</taxon>
    </lineage>
</organism>
<dbReference type="EMBL" id="HBEL01024448">
    <property type="protein sequence ID" value="CAD8415285.1"/>
    <property type="molecule type" value="Transcribed_RNA"/>
</dbReference>
<keyword evidence="2" id="KW-0472">Membrane</keyword>
<feature type="compositionally biased region" description="Basic and acidic residues" evidence="1">
    <location>
        <begin position="18"/>
        <end position="28"/>
    </location>
</feature>
<evidence type="ECO:0000313" key="3">
    <source>
        <dbReference type="EMBL" id="CAD8415285.1"/>
    </source>
</evidence>
<evidence type="ECO:0000256" key="1">
    <source>
        <dbReference type="SAM" id="MobiDB-lite"/>
    </source>
</evidence>
<feature type="transmembrane region" description="Helical" evidence="2">
    <location>
        <begin position="211"/>
        <end position="229"/>
    </location>
</feature>
<feature type="region of interest" description="Disordered" evidence="1">
    <location>
        <begin position="163"/>
        <end position="204"/>
    </location>
</feature>